<keyword evidence="2 4" id="KW-0547">Nucleotide-binding</keyword>
<dbReference type="PANTHER" id="PTHR45782">
    <property type="entry name" value="MITOCHONDRIAL RIBOSOME-ASSOCIATED GTPASE 1"/>
    <property type="match status" value="1"/>
</dbReference>
<feature type="binding site" evidence="5">
    <location>
        <begin position="129"/>
        <end position="134"/>
    </location>
    <ligand>
        <name>GTP</name>
        <dbReference type="ChEBI" id="CHEBI:37565"/>
    </ligand>
</feature>
<keyword evidence="3 4" id="KW-0342">GTP-binding</keyword>
<dbReference type="GO" id="GO:0005737">
    <property type="term" value="C:cytoplasm"/>
    <property type="evidence" value="ECO:0007669"/>
    <property type="project" value="UniProtKB-SubCell"/>
</dbReference>
<dbReference type="AlphaFoldDB" id="A0A9D1J9C0"/>
<dbReference type="PANTHER" id="PTHR45782:SF4">
    <property type="entry name" value="MITOCHONDRIAL RIBOSOME-ASSOCIATED GTPASE 1"/>
    <property type="match status" value="1"/>
</dbReference>
<dbReference type="GO" id="GO:0003924">
    <property type="term" value="F:GTPase activity"/>
    <property type="evidence" value="ECO:0007669"/>
    <property type="project" value="TreeGrafter"/>
</dbReference>
<dbReference type="SUPFAM" id="SSF52540">
    <property type="entry name" value="P-loop containing nucleoside triphosphate hydrolases"/>
    <property type="match status" value="1"/>
</dbReference>
<gene>
    <name evidence="7" type="primary">ylqF</name>
    <name evidence="7" type="ORF">IAB94_04715</name>
</gene>
<comment type="similarity">
    <text evidence="4">Belongs to the TRAFAC class YlqF/YawG GTPase family. MTG1 subfamily.</text>
</comment>
<dbReference type="InterPro" id="IPR019991">
    <property type="entry name" value="GTP-bd_ribosome_bgen"/>
</dbReference>
<organism evidence="7 8">
    <name type="scientific">Candidatus Coproplasma avicola</name>
    <dbReference type="NCBI Taxonomy" id="2840744"/>
    <lineage>
        <taxon>Bacteria</taxon>
        <taxon>Bacillati</taxon>
        <taxon>Bacillota</taxon>
        <taxon>Clostridia</taxon>
        <taxon>Eubacteriales</taxon>
        <taxon>Candidatus Coproplasma</taxon>
    </lineage>
</organism>
<evidence type="ECO:0000256" key="1">
    <source>
        <dbReference type="ARBA" id="ARBA00014898"/>
    </source>
</evidence>
<dbReference type="GO" id="GO:0006412">
    <property type="term" value="P:translation"/>
    <property type="evidence" value="ECO:0007669"/>
    <property type="project" value="TreeGrafter"/>
</dbReference>
<sequence>MKFIQWFPGHMTRAMRMMEESVGVCDGIIYVLDARCPASSYNKNLKKTFASRPVLYVLNKCDLADGKTDGFVKLIREKGGACIKLNAVNANSRRDIAGAISLLIAEKQQKSLSKGYNRIFRFMVCGVPNTGKSTVINLLSREKRAATGDKAGVTRGKQWIRCDGFELLDTPGTTPPAFENQKLAVRLAFVGSLNDDILDIDDIALALLAELAQKYPQNIMERYGIEVGEPLGMLEGVCRRRGFMLRGGDFDYERAERAVIDDFRKGRIGKVTLDDLSDCEGLEF</sequence>
<dbReference type="InterPro" id="IPR023179">
    <property type="entry name" value="GTP-bd_ortho_bundle_sf"/>
</dbReference>
<name>A0A9D1J9C0_9FIRM</name>
<dbReference type="Pfam" id="PF01926">
    <property type="entry name" value="MMR_HSR1"/>
    <property type="match status" value="1"/>
</dbReference>
<dbReference type="PIRSF" id="PIRSF006230">
    <property type="entry name" value="MG442"/>
    <property type="match status" value="1"/>
</dbReference>
<evidence type="ECO:0000256" key="3">
    <source>
        <dbReference type="ARBA" id="ARBA00023134"/>
    </source>
</evidence>
<evidence type="ECO:0000256" key="4">
    <source>
        <dbReference type="PIRNR" id="PIRNR006230"/>
    </source>
</evidence>
<dbReference type="Gene3D" id="1.10.1580.10">
    <property type="match status" value="1"/>
</dbReference>
<dbReference type="InterPro" id="IPR027417">
    <property type="entry name" value="P-loop_NTPase"/>
</dbReference>
<dbReference type="GO" id="GO:0005525">
    <property type="term" value="F:GTP binding"/>
    <property type="evidence" value="ECO:0007669"/>
    <property type="project" value="UniProtKB-KW"/>
</dbReference>
<evidence type="ECO:0000256" key="2">
    <source>
        <dbReference type="ARBA" id="ARBA00022741"/>
    </source>
</evidence>
<comment type="subcellular location">
    <subcellularLocation>
        <location evidence="4">Cytoplasm</location>
    </subcellularLocation>
</comment>
<feature type="binding site" evidence="5">
    <location>
        <begin position="59"/>
        <end position="62"/>
    </location>
    <ligand>
        <name>GTP</name>
        <dbReference type="ChEBI" id="CHEBI:37565"/>
    </ligand>
</feature>
<dbReference type="InterPro" id="IPR006073">
    <property type="entry name" value="GTP-bd"/>
</dbReference>
<comment type="function">
    <text evidence="4">Required for a late step of 50S ribosomal subunit assembly. Has GTPase activity.</text>
</comment>
<dbReference type="NCBIfam" id="TIGR03596">
    <property type="entry name" value="GTPase_YlqF"/>
    <property type="match status" value="1"/>
</dbReference>
<dbReference type="Proteomes" id="UP000823913">
    <property type="component" value="Unassembled WGS sequence"/>
</dbReference>
<reference evidence="7" key="2">
    <citation type="journal article" date="2021" name="PeerJ">
        <title>Extensive microbial diversity within the chicken gut microbiome revealed by metagenomics and culture.</title>
        <authorList>
            <person name="Gilroy R."/>
            <person name="Ravi A."/>
            <person name="Getino M."/>
            <person name="Pursley I."/>
            <person name="Horton D.L."/>
            <person name="Alikhan N.F."/>
            <person name="Baker D."/>
            <person name="Gharbi K."/>
            <person name="Hall N."/>
            <person name="Watson M."/>
            <person name="Adriaenssens E.M."/>
            <person name="Foster-Nyarko E."/>
            <person name="Jarju S."/>
            <person name="Secka A."/>
            <person name="Antonio M."/>
            <person name="Oren A."/>
            <person name="Chaudhuri R.R."/>
            <person name="La Ragione R."/>
            <person name="Hildebrand F."/>
            <person name="Pallen M.J."/>
        </authorList>
    </citation>
    <scope>NUCLEOTIDE SEQUENCE</scope>
    <source>
        <strain evidence="7">ChiW16-3235</strain>
    </source>
</reference>
<evidence type="ECO:0000313" key="8">
    <source>
        <dbReference type="Proteomes" id="UP000823913"/>
    </source>
</evidence>
<evidence type="ECO:0000256" key="5">
    <source>
        <dbReference type="PIRSR" id="PIRSR006230-1"/>
    </source>
</evidence>
<reference evidence="7" key="1">
    <citation type="submission" date="2020-10" db="EMBL/GenBank/DDBJ databases">
        <authorList>
            <person name="Gilroy R."/>
        </authorList>
    </citation>
    <scope>NUCLEOTIDE SEQUENCE</scope>
    <source>
        <strain evidence="7">ChiW16-3235</strain>
    </source>
</reference>
<dbReference type="Gene3D" id="3.40.50.300">
    <property type="entry name" value="P-loop containing nucleotide triphosphate hydrolases"/>
    <property type="match status" value="1"/>
</dbReference>
<comment type="caution">
    <text evidence="7">The sequence shown here is derived from an EMBL/GenBank/DDBJ whole genome shotgun (WGS) entry which is preliminary data.</text>
</comment>
<keyword evidence="4" id="KW-0963">Cytoplasm</keyword>
<dbReference type="EMBL" id="DVHK01000096">
    <property type="protein sequence ID" value="HIR67328.1"/>
    <property type="molecule type" value="Genomic_DNA"/>
</dbReference>
<feature type="domain" description="G" evidence="6">
    <location>
        <begin position="122"/>
        <end position="189"/>
    </location>
</feature>
<dbReference type="CDD" id="cd01856">
    <property type="entry name" value="YlqF"/>
    <property type="match status" value="1"/>
</dbReference>
<accession>A0A9D1J9C0</accession>
<dbReference type="InterPro" id="IPR016478">
    <property type="entry name" value="GTPase_MTG1"/>
</dbReference>
<protein>
    <recommendedName>
        <fullName evidence="1 4">Ribosome biogenesis GTPase A</fullName>
    </recommendedName>
</protein>
<evidence type="ECO:0000259" key="6">
    <source>
        <dbReference type="Pfam" id="PF01926"/>
    </source>
</evidence>
<feature type="binding site" evidence="5">
    <location>
        <position position="172"/>
    </location>
    <ligand>
        <name>GTP</name>
        <dbReference type="ChEBI" id="CHEBI:37565"/>
    </ligand>
</feature>
<proteinExistence type="inferred from homology"/>
<evidence type="ECO:0000313" key="7">
    <source>
        <dbReference type="EMBL" id="HIR67328.1"/>
    </source>
</evidence>